<name>A0AA88UJS3_9ASTE</name>
<dbReference type="GO" id="GO:0016121">
    <property type="term" value="P:carotene catabolic process"/>
    <property type="evidence" value="ECO:0007669"/>
    <property type="project" value="TreeGrafter"/>
</dbReference>
<evidence type="ECO:0000256" key="4">
    <source>
        <dbReference type="ARBA" id="ARBA00023004"/>
    </source>
</evidence>
<feature type="binding site" evidence="5">
    <location>
        <position position="953"/>
    </location>
    <ligand>
        <name>Fe cation</name>
        <dbReference type="ChEBI" id="CHEBI:24875"/>
        <note>catalytic</note>
    </ligand>
</feature>
<dbReference type="GO" id="GO:0010436">
    <property type="term" value="F:carotenoid dioxygenase activity"/>
    <property type="evidence" value="ECO:0007669"/>
    <property type="project" value="TreeGrafter"/>
</dbReference>
<organism evidence="7 8">
    <name type="scientific">Escallonia rubra</name>
    <dbReference type="NCBI Taxonomy" id="112253"/>
    <lineage>
        <taxon>Eukaryota</taxon>
        <taxon>Viridiplantae</taxon>
        <taxon>Streptophyta</taxon>
        <taxon>Embryophyta</taxon>
        <taxon>Tracheophyta</taxon>
        <taxon>Spermatophyta</taxon>
        <taxon>Magnoliopsida</taxon>
        <taxon>eudicotyledons</taxon>
        <taxon>Gunneridae</taxon>
        <taxon>Pentapetalae</taxon>
        <taxon>asterids</taxon>
        <taxon>campanulids</taxon>
        <taxon>Escalloniales</taxon>
        <taxon>Escalloniaceae</taxon>
        <taxon>Escallonia</taxon>
    </lineage>
</organism>
<reference evidence="7" key="1">
    <citation type="submission" date="2022-12" db="EMBL/GenBank/DDBJ databases">
        <title>Draft genome assemblies for two species of Escallonia (Escalloniales).</title>
        <authorList>
            <person name="Chanderbali A."/>
            <person name="Dervinis C."/>
            <person name="Anghel I."/>
            <person name="Soltis D."/>
            <person name="Soltis P."/>
            <person name="Zapata F."/>
        </authorList>
    </citation>
    <scope>NUCLEOTIDE SEQUENCE</scope>
    <source>
        <strain evidence="7">UCBG92.1500</strain>
        <tissue evidence="7">Leaf</tissue>
    </source>
</reference>
<proteinExistence type="inferred from homology"/>
<dbReference type="EMBL" id="JAVXUO010001937">
    <property type="protein sequence ID" value="KAK2977867.1"/>
    <property type="molecule type" value="Genomic_DNA"/>
</dbReference>
<comment type="caution">
    <text evidence="7">The sequence shown here is derived from an EMBL/GenBank/DDBJ whole genome shotgun (WGS) entry which is preliminary data.</text>
</comment>
<keyword evidence="8" id="KW-1185">Reference proteome</keyword>
<dbReference type="Proteomes" id="UP001187471">
    <property type="component" value="Unassembled WGS sequence"/>
</dbReference>
<feature type="compositionally biased region" description="Polar residues" evidence="6">
    <location>
        <begin position="1"/>
        <end position="10"/>
    </location>
</feature>
<dbReference type="GO" id="GO:0046872">
    <property type="term" value="F:metal ion binding"/>
    <property type="evidence" value="ECO:0007669"/>
    <property type="project" value="UniProtKB-KW"/>
</dbReference>
<comment type="cofactor">
    <cofactor evidence="5">
        <name>Fe(2+)</name>
        <dbReference type="ChEBI" id="CHEBI:29033"/>
    </cofactor>
    <text evidence="5">Binds 1 Fe(2+) ion per subunit.</text>
</comment>
<accession>A0AA88UJS3</accession>
<protein>
    <recommendedName>
        <fullName evidence="9">Carotenoid cleavage dioxygenase 4</fullName>
    </recommendedName>
</protein>
<dbReference type="GO" id="GO:0009570">
    <property type="term" value="C:chloroplast stroma"/>
    <property type="evidence" value="ECO:0007669"/>
    <property type="project" value="TreeGrafter"/>
</dbReference>
<evidence type="ECO:0000256" key="1">
    <source>
        <dbReference type="ARBA" id="ARBA00006787"/>
    </source>
</evidence>
<dbReference type="InterPro" id="IPR004294">
    <property type="entry name" value="Carotenoid_Oase"/>
</dbReference>
<dbReference type="AlphaFoldDB" id="A0AA88UJS3"/>
<evidence type="ECO:0000256" key="2">
    <source>
        <dbReference type="ARBA" id="ARBA00022723"/>
    </source>
</evidence>
<evidence type="ECO:0008006" key="9">
    <source>
        <dbReference type="Google" id="ProtNLM"/>
    </source>
</evidence>
<keyword evidence="4 5" id="KW-0408">Iron</keyword>
<evidence type="ECO:0000256" key="3">
    <source>
        <dbReference type="ARBA" id="ARBA00022964"/>
    </source>
</evidence>
<feature type="binding site" evidence="5">
    <location>
        <position position="763"/>
    </location>
    <ligand>
        <name>Fe cation</name>
        <dbReference type="ChEBI" id="CHEBI:24875"/>
        <note>catalytic</note>
    </ligand>
</feature>
<dbReference type="PANTHER" id="PTHR10543:SF46">
    <property type="entry name" value="CAROTENOID CLEAVAGE DIOXYGENASE 4, CHLOROPLASTIC-RELATED"/>
    <property type="match status" value="1"/>
</dbReference>
<feature type="binding site" evidence="5">
    <location>
        <position position="887"/>
    </location>
    <ligand>
        <name>Fe cation</name>
        <dbReference type="ChEBI" id="CHEBI:24875"/>
        <note>catalytic</note>
    </ligand>
</feature>
<evidence type="ECO:0000256" key="6">
    <source>
        <dbReference type="SAM" id="MobiDB-lite"/>
    </source>
</evidence>
<evidence type="ECO:0000313" key="7">
    <source>
        <dbReference type="EMBL" id="KAK2977867.1"/>
    </source>
</evidence>
<sequence>MDSLSSSFLSPLTHPKPLLSPVPAITKQPDFNFNFNISSVRTEEKPQTVTRKNPPPQPLKKQENSQNDPPRRSAAPARGADLSLPATIFNALDGIINNFIDPPLRLSVDPRHVLSDNFAPVGELPPTECAVEHGSLPPCLDGAYIRNGPNPQYLPRGPYHLFDGDGMLHSIRISGGRATLCSRYVKTYKYTIEKDAGFPVIPNVFSGFNGLSASAARGAVTAARVLAGQFNPVNGIGLANTSLALFGGNLYALGESDLPYTLKVAPDGEAFAFRYGPVPPFLTFFHFDADGNKQPDVPIFTMTRPSFLHDFAITKKHAIFGDIQIGMNPLDMLVGSGSPVGTDPAKVPRIGVIPRYARDESDMRWFDVPGFNAVHAINAWDEEDAVVMVAPNILSVEHTLERMDLVHASVEKVRIDLKTGMVSRHPVSTRNLDFAVINPAYMGKKNKYVYAAIGDPMPKVTGVVKLDVSVSEGDRRDCIVASRMYGPGCYGGEPFFVAREPNNLEADEDDGYVVSYVHDENSGVSSTSSLKIENKSKFTSANKKMSPELLKKRNPPSLLVSLLNAVDEHINTFIDPPLRPSVDPRHVLADNFAPVDELPPTDCEVIHGSLPQCLNGVYIRNGPNPQFFPRGPHHLFDGDGMLHAIRISNGRATLCSRYVKTYKYATERDVGYAVFPKVFSGFNSLIAAAARGMVTAARILAGQFNTSNGSGLANISLGFFGGSLYALCESDLPYRLTLASDGDVVTVGRHDFDGKLIRNMTAHPKVDPDTVIPLSKCEISLAKRGERDVVGDRKVEQIDGDSSFAATAPGKEVAEAVVGESLKNDVRAYQVAGYTQEQATMKEALCEVFAFRYGPIRPFLTFFRFDDSGNKQQDVPIFSMACPSFVHDFAITEKHAIFPDNQIGINPMDMILGKGSAVGANLAKVPRLGVIPRYAKDESEMRWFNVPGYNVLHVVNAWDDGDSVVMVAPNILSIEHTFERMNLIHLSMEKVIINLKTGVVWRHPVSTRSLDFGVINPAYVGKKNKYVCNKFAVGTPMPKVSGVVKLDLSVSEEDRCECIVASRMYGPRCYGGEPFFVATEPDDPEADEDDGYLVSHVHDESTRESKFLVMDAKSSTLNIVAALKLPGRVPYGFHGIFVRASELSKAPETAQA</sequence>
<gene>
    <name evidence="7" type="ORF">RJ640_024585</name>
</gene>
<dbReference type="Pfam" id="PF03055">
    <property type="entry name" value="RPE65"/>
    <property type="match status" value="3"/>
</dbReference>
<feature type="binding site" evidence="5">
    <location>
        <position position="1134"/>
    </location>
    <ligand>
        <name>Fe cation</name>
        <dbReference type="ChEBI" id="CHEBI:24875"/>
        <note>catalytic</note>
    </ligand>
</feature>
<evidence type="ECO:0000256" key="5">
    <source>
        <dbReference type="PIRSR" id="PIRSR604294-1"/>
    </source>
</evidence>
<feature type="region of interest" description="Disordered" evidence="6">
    <location>
        <begin position="1"/>
        <end position="25"/>
    </location>
</feature>
<feature type="region of interest" description="Disordered" evidence="6">
    <location>
        <begin position="37"/>
        <end position="79"/>
    </location>
</feature>
<dbReference type="PANTHER" id="PTHR10543">
    <property type="entry name" value="BETA-CAROTENE DIOXYGENASE"/>
    <property type="match status" value="1"/>
</dbReference>
<comment type="similarity">
    <text evidence="1">Belongs to the carotenoid oxygenase family.</text>
</comment>
<keyword evidence="3" id="KW-0560">Oxidoreductase</keyword>
<keyword evidence="3" id="KW-0223">Dioxygenase</keyword>
<keyword evidence="2 5" id="KW-0479">Metal-binding</keyword>
<evidence type="ECO:0000313" key="8">
    <source>
        <dbReference type="Proteomes" id="UP001187471"/>
    </source>
</evidence>